<evidence type="ECO:0000313" key="8">
    <source>
        <dbReference type="Proteomes" id="UP001066276"/>
    </source>
</evidence>
<dbReference type="Proteomes" id="UP001066276">
    <property type="component" value="Chromosome 4_2"/>
</dbReference>
<keyword evidence="3" id="KW-0963">Cytoplasm</keyword>
<accession>A0AAV7ST49</accession>
<evidence type="ECO:0000256" key="2">
    <source>
        <dbReference type="ARBA" id="ARBA00004245"/>
    </source>
</evidence>
<dbReference type="InterPro" id="IPR029214">
    <property type="entry name" value="CFAP144"/>
</dbReference>
<dbReference type="GO" id="GO:0005856">
    <property type="term" value="C:cytoskeleton"/>
    <property type="evidence" value="ECO:0007669"/>
    <property type="project" value="UniProtKB-SubCell"/>
</dbReference>
<comment type="subcellular location">
    <subcellularLocation>
        <location evidence="1">Cell projection</location>
        <location evidence="1">Cilium</location>
    </subcellularLocation>
    <subcellularLocation>
        <location evidence="2">Cytoplasm</location>
        <location evidence="2">Cytoskeleton</location>
    </subcellularLocation>
</comment>
<evidence type="ECO:0000256" key="1">
    <source>
        <dbReference type="ARBA" id="ARBA00004138"/>
    </source>
</evidence>
<comment type="caution">
    <text evidence="7">The sequence shown here is derived from an EMBL/GenBank/DDBJ whole genome shotgun (WGS) entry which is preliminary data.</text>
</comment>
<evidence type="ECO:0000256" key="5">
    <source>
        <dbReference type="ARBA" id="ARBA00023273"/>
    </source>
</evidence>
<evidence type="ECO:0008006" key="9">
    <source>
        <dbReference type="Google" id="ProtNLM"/>
    </source>
</evidence>
<evidence type="ECO:0000256" key="4">
    <source>
        <dbReference type="ARBA" id="ARBA00023212"/>
    </source>
</evidence>
<protein>
    <recommendedName>
        <fullName evidence="9">Family with sequence similarity 183 member A</fullName>
    </recommendedName>
</protein>
<comment type="similarity">
    <text evidence="6">Belongs to the CFAP144 family.</text>
</comment>
<evidence type="ECO:0000313" key="7">
    <source>
        <dbReference type="EMBL" id="KAJ1167264.1"/>
    </source>
</evidence>
<evidence type="ECO:0000256" key="3">
    <source>
        <dbReference type="ARBA" id="ARBA00022490"/>
    </source>
</evidence>
<dbReference type="PANTHER" id="PTHR33865:SF3">
    <property type="entry name" value="PROTEIN FAM183B"/>
    <property type="match status" value="1"/>
</dbReference>
<sequence length="142" mass="16225">MAGHGAGAPGGREKAPLNQVVLNAIQSETVKKEKRSQKLYTEFNINPFHKVEVVAGKPMSWHDNLEEVVDESFLTAIHQAALEPTKKYTEPQTTSQEIGWYSAPLINRDVNDRRLNFHRFKTEITKYMEAAWCQKEQTVNLQ</sequence>
<keyword evidence="8" id="KW-1185">Reference proteome</keyword>
<proteinExistence type="inferred from homology"/>
<dbReference type="Pfam" id="PF14886">
    <property type="entry name" value="FAM183"/>
    <property type="match status" value="1"/>
</dbReference>
<organism evidence="7 8">
    <name type="scientific">Pleurodeles waltl</name>
    <name type="common">Iberian ribbed newt</name>
    <dbReference type="NCBI Taxonomy" id="8319"/>
    <lineage>
        <taxon>Eukaryota</taxon>
        <taxon>Metazoa</taxon>
        <taxon>Chordata</taxon>
        <taxon>Craniata</taxon>
        <taxon>Vertebrata</taxon>
        <taxon>Euteleostomi</taxon>
        <taxon>Amphibia</taxon>
        <taxon>Batrachia</taxon>
        <taxon>Caudata</taxon>
        <taxon>Salamandroidea</taxon>
        <taxon>Salamandridae</taxon>
        <taxon>Pleurodelinae</taxon>
        <taxon>Pleurodeles</taxon>
    </lineage>
</organism>
<evidence type="ECO:0000256" key="6">
    <source>
        <dbReference type="ARBA" id="ARBA00034777"/>
    </source>
</evidence>
<dbReference type="AlphaFoldDB" id="A0AAV7ST49"/>
<name>A0AAV7ST49_PLEWA</name>
<reference evidence="7" key="1">
    <citation type="journal article" date="2022" name="bioRxiv">
        <title>Sequencing and chromosome-scale assembly of the giantPleurodeles waltlgenome.</title>
        <authorList>
            <person name="Brown T."/>
            <person name="Elewa A."/>
            <person name="Iarovenko S."/>
            <person name="Subramanian E."/>
            <person name="Araus A.J."/>
            <person name="Petzold A."/>
            <person name="Susuki M."/>
            <person name="Suzuki K.-i.T."/>
            <person name="Hayashi T."/>
            <person name="Toyoda A."/>
            <person name="Oliveira C."/>
            <person name="Osipova E."/>
            <person name="Leigh N.D."/>
            <person name="Simon A."/>
            <person name="Yun M.H."/>
        </authorList>
    </citation>
    <scope>NUCLEOTIDE SEQUENCE</scope>
    <source>
        <strain evidence="7">20211129_DDA</strain>
        <tissue evidence="7">Liver</tissue>
    </source>
</reference>
<dbReference type="GO" id="GO:0097546">
    <property type="term" value="C:ciliary base"/>
    <property type="evidence" value="ECO:0007669"/>
    <property type="project" value="TreeGrafter"/>
</dbReference>
<gene>
    <name evidence="7" type="ORF">NDU88_007657</name>
</gene>
<dbReference type="PANTHER" id="PTHR33865">
    <property type="entry name" value="PROTEIN FAM183B"/>
    <property type="match status" value="1"/>
</dbReference>
<keyword evidence="4" id="KW-0206">Cytoskeleton</keyword>
<dbReference type="EMBL" id="JANPWB010000008">
    <property type="protein sequence ID" value="KAJ1167264.1"/>
    <property type="molecule type" value="Genomic_DNA"/>
</dbReference>
<keyword evidence="5" id="KW-0966">Cell projection</keyword>